<evidence type="ECO:0000313" key="1">
    <source>
        <dbReference type="EMBL" id="CAF1766967.1"/>
    </source>
</evidence>
<protein>
    <submittedName>
        <fullName evidence="1">(rape) hypothetical protein</fullName>
    </submittedName>
</protein>
<dbReference type="EMBL" id="HG994373">
    <property type="protein sequence ID" value="CAF1766967.1"/>
    <property type="molecule type" value="Genomic_DNA"/>
</dbReference>
<reference evidence="1" key="1">
    <citation type="submission" date="2021-01" db="EMBL/GenBank/DDBJ databases">
        <authorList>
            <consortium name="Genoscope - CEA"/>
            <person name="William W."/>
        </authorList>
    </citation>
    <scope>NUCLEOTIDE SEQUENCE</scope>
</reference>
<organism evidence="1">
    <name type="scientific">Brassica napus</name>
    <name type="common">Rape</name>
    <dbReference type="NCBI Taxonomy" id="3708"/>
    <lineage>
        <taxon>Eukaryota</taxon>
        <taxon>Viridiplantae</taxon>
        <taxon>Streptophyta</taxon>
        <taxon>Embryophyta</taxon>
        <taxon>Tracheophyta</taxon>
        <taxon>Spermatophyta</taxon>
        <taxon>Magnoliopsida</taxon>
        <taxon>eudicotyledons</taxon>
        <taxon>Gunneridae</taxon>
        <taxon>Pentapetalae</taxon>
        <taxon>rosids</taxon>
        <taxon>malvids</taxon>
        <taxon>Brassicales</taxon>
        <taxon>Brassicaceae</taxon>
        <taxon>Brassiceae</taxon>
        <taxon>Brassica</taxon>
    </lineage>
</organism>
<sequence length="73" mass="7986">MSDRSLTKPESLRDVMDPKKNYKRVASQSNLAGNVNYDLVYSGSTPECTLPECTPESTECIPPECTLSECTPG</sequence>
<proteinExistence type="predicted"/>
<accession>A0A816J2K2</accession>
<dbReference type="AlphaFoldDB" id="A0A816J2K2"/>
<name>A0A816J2K2_BRANA</name>
<dbReference type="Proteomes" id="UP001295469">
    <property type="component" value="Chromosome C09"/>
</dbReference>
<gene>
    <name evidence="1" type="ORF">DARMORV10_C09P49620.1</name>
</gene>